<feature type="domain" description="O-methyltransferase C-terminal" evidence="5">
    <location>
        <begin position="610"/>
        <end position="820"/>
    </location>
</feature>
<dbReference type="Gene3D" id="3.40.50.150">
    <property type="entry name" value="Vaccinia Virus protein VP39"/>
    <property type="match status" value="2"/>
</dbReference>
<dbReference type="InterPro" id="IPR012967">
    <property type="entry name" value="COMT_dimerisation"/>
</dbReference>
<proteinExistence type="predicted"/>
<dbReference type="Pfam" id="PF08100">
    <property type="entry name" value="Dimerisation"/>
    <property type="match status" value="2"/>
</dbReference>
<dbReference type="EMBL" id="CP144745">
    <property type="protein sequence ID" value="WVZ53502.1"/>
    <property type="molecule type" value="Genomic_DNA"/>
</dbReference>
<dbReference type="PROSITE" id="PS51683">
    <property type="entry name" value="SAM_OMT_II"/>
    <property type="match status" value="2"/>
</dbReference>
<dbReference type="AlphaFoldDB" id="A0AAQ3PKI0"/>
<sequence>MMYLDKFAASTTTTMGLCAWFPTTTATRRLPPPHQLHNPFCLERGVERTWWCAGLEEAVADPRWRWRGRRDRRRGGREEASRLGPICQGEKKGGTGRVSMPPCTAHELDCASTPSPSITVMRSRGGRRRMKEMCVTASSNATLDILHYISGTMAPESLAWHHGLFHIKSSALLCVVGLGIPSSIHRRGGAATIPDIVIDTGVHPSKLAYLRRLMRMLSFCGVFTSEQPNESEPIYKLTPLSHILIQDGAPTPYDMSELLRIVARPSTAVSTFFSLEAWFRDASSMTLFEMAHGVHPWTLTKNDASYNKAVNDAMVMDSRILMDIMLKEVNGTEIFGRLTSMIDVGGGHGVAAKAISRAFPHIKCTVLDLEQVISEAPSDGTVEFITGDMFEYIPPADAVFLKCKRAIPSRDAGGKVIIVNVVLGHGAQDHAILETQVLFDVYMMRYGGAQREEHEWRKIFLEAGFSDYKITPILGFQSIIEEEESIQNLHQGYVELWHHGLVHIKPSALLCVVRLGIPSSIHRRGGAATIPDIVIDTGVHPSKLAYLRRLMRMLSFCGVFTSEQPNESEPIYKLTPLSHIHVLDGAPTPYDMSELLRIVARPSTAVSTFFSLEAWFRDASSMTLFEMAHGVHPWTLTKNDASYNKAVNDAMVMDSRILMDIMLKEVNGTEIFGGLTSMIDVGGGHGVAAKAISRAFPHIKCTVLDLEQVISEAPSDGTVEFITGDMFEYIPPADAVFLKLIFDCWDDDDSVKILKQCKRAIPSRDAGGKVIIVNVVLGHGAQDHAILETQVLFDVYMMRYGGAQREEHEWRKIFLEVGFSDYKITPILGFQSIIEVFP</sequence>
<accession>A0AAQ3PKI0</accession>
<dbReference type="InterPro" id="IPR036390">
    <property type="entry name" value="WH_DNA-bd_sf"/>
</dbReference>
<dbReference type="Gene3D" id="1.10.10.10">
    <property type="entry name" value="Winged helix-like DNA-binding domain superfamily/Winged helix DNA-binding domain"/>
    <property type="match status" value="2"/>
</dbReference>
<evidence type="ECO:0000256" key="2">
    <source>
        <dbReference type="ARBA" id="ARBA00022679"/>
    </source>
</evidence>
<dbReference type="Proteomes" id="UP001341281">
    <property type="component" value="Chromosome 01"/>
</dbReference>
<dbReference type="Pfam" id="PF00891">
    <property type="entry name" value="Methyltransf_2"/>
    <property type="match status" value="2"/>
</dbReference>
<reference evidence="7 8" key="1">
    <citation type="submission" date="2024-02" db="EMBL/GenBank/DDBJ databases">
        <title>High-quality chromosome-scale genome assembly of Pensacola bahiagrass (Paspalum notatum Flugge var. saurae).</title>
        <authorList>
            <person name="Vega J.M."/>
            <person name="Podio M."/>
            <person name="Orjuela J."/>
            <person name="Siena L.A."/>
            <person name="Pessino S.C."/>
            <person name="Combes M.C."/>
            <person name="Mariac C."/>
            <person name="Albertini E."/>
            <person name="Pupilli F."/>
            <person name="Ortiz J.P.A."/>
            <person name="Leblanc O."/>
        </authorList>
    </citation>
    <scope>NUCLEOTIDE SEQUENCE [LARGE SCALE GENOMIC DNA]</scope>
    <source>
        <strain evidence="7">R1</strain>
        <tissue evidence="7">Leaf</tissue>
    </source>
</reference>
<dbReference type="SUPFAM" id="SSF53335">
    <property type="entry name" value="S-adenosyl-L-methionine-dependent methyltransferases"/>
    <property type="match status" value="2"/>
</dbReference>
<dbReference type="InterPro" id="IPR001077">
    <property type="entry name" value="COMT_C"/>
</dbReference>
<keyword evidence="8" id="KW-1185">Reference proteome</keyword>
<evidence type="ECO:0000256" key="1">
    <source>
        <dbReference type="ARBA" id="ARBA00022603"/>
    </source>
</evidence>
<evidence type="ECO:0008006" key="9">
    <source>
        <dbReference type="Google" id="ProtNLM"/>
    </source>
</evidence>
<feature type="region of interest" description="Disordered" evidence="4">
    <location>
        <begin position="68"/>
        <end position="99"/>
    </location>
</feature>
<evidence type="ECO:0000313" key="7">
    <source>
        <dbReference type="EMBL" id="WVZ53502.1"/>
    </source>
</evidence>
<dbReference type="SUPFAM" id="SSF46785">
    <property type="entry name" value="Winged helix' DNA-binding domain"/>
    <property type="match status" value="2"/>
</dbReference>
<dbReference type="PANTHER" id="PTHR11746">
    <property type="entry name" value="O-METHYLTRANSFERASE"/>
    <property type="match status" value="1"/>
</dbReference>
<dbReference type="FunFam" id="3.40.50.150:FF:000206">
    <property type="entry name" value="O-methyltransferase ZRP4"/>
    <property type="match status" value="2"/>
</dbReference>
<dbReference type="GO" id="GO:0008171">
    <property type="term" value="F:O-methyltransferase activity"/>
    <property type="evidence" value="ECO:0007669"/>
    <property type="project" value="InterPro"/>
</dbReference>
<dbReference type="InterPro" id="IPR036388">
    <property type="entry name" value="WH-like_DNA-bd_sf"/>
</dbReference>
<keyword evidence="3" id="KW-0949">S-adenosyl-L-methionine</keyword>
<name>A0AAQ3PKI0_PASNO</name>
<keyword evidence="2" id="KW-0808">Transferase</keyword>
<evidence type="ECO:0000256" key="3">
    <source>
        <dbReference type="ARBA" id="ARBA00022691"/>
    </source>
</evidence>
<organism evidence="7 8">
    <name type="scientific">Paspalum notatum var. saurae</name>
    <dbReference type="NCBI Taxonomy" id="547442"/>
    <lineage>
        <taxon>Eukaryota</taxon>
        <taxon>Viridiplantae</taxon>
        <taxon>Streptophyta</taxon>
        <taxon>Embryophyta</taxon>
        <taxon>Tracheophyta</taxon>
        <taxon>Spermatophyta</taxon>
        <taxon>Magnoliopsida</taxon>
        <taxon>Liliopsida</taxon>
        <taxon>Poales</taxon>
        <taxon>Poaceae</taxon>
        <taxon>PACMAD clade</taxon>
        <taxon>Panicoideae</taxon>
        <taxon>Andropogonodae</taxon>
        <taxon>Paspaleae</taxon>
        <taxon>Paspalinae</taxon>
        <taxon>Paspalum</taxon>
    </lineage>
</organism>
<dbReference type="InterPro" id="IPR029063">
    <property type="entry name" value="SAM-dependent_MTases_sf"/>
</dbReference>
<dbReference type="GO" id="GO:0046983">
    <property type="term" value="F:protein dimerization activity"/>
    <property type="evidence" value="ECO:0007669"/>
    <property type="project" value="InterPro"/>
</dbReference>
<evidence type="ECO:0000259" key="6">
    <source>
        <dbReference type="Pfam" id="PF08100"/>
    </source>
</evidence>
<feature type="domain" description="O-methyltransferase C-terminal" evidence="5">
    <location>
        <begin position="273"/>
        <end position="466"/>
    </location>
</feature>
<keyword evidence="1" id="KW-0489">Methyltransferase</keyword>
<dbReference type="InterPro" id="IPR016461">
    <property type="entry name" value="COMT-like"/>
</dbReference>
<protein>
    <recommendedName>
        <fullName evidence="9">O-methyltransferase ZRP4</fullName>
    </recommendedName>
</protein>
<feature type="domain" description="O-methyltransferase dimerisation" evidence="6">
    <location>
        <begin position="160"/>
        <end position="246"/>
    </location>
</feature>
<dbReference type="GO" id="GO:0032259">
    <property type="term" value="P:methylation"/>
    <property type="evidence" value="ECO:0007669"/>
    <property type="project" value="UniProtKB-KW"/>
</dbReference>
<evidence type="ECO:0000256" key="4">
    <source>
        <dbReference type="SAM" id="MobiDB-lite"/>
    </source>
</evidence>
<gene>
    <name evidence="7" type="ORF">U9M48_004433</name>
</gene>
<evidence type="ECO:0000259" key="5">
    <source>
        <dbReference type="Pfam" id="PF00891"/>
    </source>
</evidence>
<feature type="domain" description="O-methyltransferase dimerisation" evidence="6">
    <location>
        <begin position="497"/>
        <end position="582"/>
    </location>
</feature>
<evidence type="ECO:0000313" key="8">
    <source>
        <dbReference type="Proteomes" id="UP001341281"/>
    </source>
</evidence>